<evidence type="ECO:0000313" key="3">
    <source>
        <dbReference type="Proteomes" id="UP000002019"/>
    </source>
</evidence>
<dbReference type="EMBL" id="CU466930">
    <property type="protein sequence ID" value="CAO80451.1"/>
    <property type="molecule type" value="Genomic_DNA"/>
</dbReference>
<dbReference type="Proteomes" id="UP000002019">
    <property type="component" value="Chromosome"/>
</dbReference>
<feature type="chain" id="PRO_5002755417" evidence="1">
    <location>
        <begin position="19"/>
        <end position="215"/>
    </location>
</feature>
<reference evidence="2 3" key="1">
    <citation type="journal article" date="2008" name="J. Bacteriol.">
        <title>'Candidatus Cloacamonas acidaminovorans': genome sequence reconstruction provides a first glimpse of a new bacterial division.</title>
        <authorList>
            <person name="Pelletier E."/>
            <person name="Kreimeyer A."/>
            <person name="Bocs S."/>
            <person name="Rouy Z."/>
            <person name="Gyapay G."/>
            <person name="Chouari R."/>
            <person name="Riviere D."/>
            <person name="Ganesan A."/>
            <person name="Daegelen P."/>
            <person name="Sghir A."/>
            <person name="Cohen G.N."/>
            <person name="Medigue C."/>
            <person name="Weissenbach J."/>
            <person name="Le Paslier D."/>
        </authorList>
    </citation>
    <scope>NUCLEOTIDE SEQUENCE [LARGE SCALE GENOMIC DNA]</scope>
    <source>
        <strain evidence="3">Evry</strain>
    </source>
</reference>
<evidence type="ECO:0000256" key="1">
    <source>
        <dbReference type="SAM" id="SignalP"/>
    </source>
</evidence>
<organism evidence="2 3">
    <name type="scientific">Cloacimonas acidaminovorans (strain Evry)</name>
    <dbReference type="NCBI Taxonomy" id="459349"/>
    <lineage>
        <taxon>Bacteria</taxon>
        <taxon>Pseudomonadati</taxon>
        <taxon>Candidatus Cloacimonadota</taxon>
        <taxon>Candidatus Cloacimonadia</taxon>
        <taxon>Candidatus Cloacimonadales</taxon>
        <taxon>Candidatus Cloacimonadaceae</taxon>
        <taxon>Candidatus Cloacimonas</taxon>
    </lineage>
</organism>
<dbReference type="RefSeq" id="WP_015424311.1">
    <property type="nucleotide sequence ID" value="NC_020449.1"/>
</dbReference>
<keyword evidence="3" id="KW-1185">Reference proteome</keyword>
<dbReference type="KEGG" id="caci:CLOAM0562"/>
<name>B0VGL4_CLOAI</name>
<proteinExistence type="predicted"/>
<evidence type="ECO:0000313" key="2">
    <source>
        <dbReference type="EMBL" id="CAO80451.1"/>
    </source>
</evidence>
<dbReference type="AlphaFoldDB" id="B0VGL4"/>
<accession>B0VGL4</accession>
<dbReference type="HOGENOM" id="CLU_1281322_0_0_0"/>
<feature type="signal peptide" evidence="1">
    <location>
        <begin position="1"/>
        <end position="18"/>
    </location>
</feature>
<sequence>MKKFILPLLLILTVGMLAAVESEPSEVVGYVKYDCYTGFSYVAIPMGEGGNAEDLVSSNMPNITAIFKFVPSLQGWTSIEYDTEFQEWTDSMPVVPGDVLLLECTANTTFYSIGSLPTNYTYNITPGYNYLTVPVNRGNIQAAEQIGNEIGNINSIFRWLNISQGWESIDYDSEFMEWTDTLPASIGDVFLLDSSGTAIWPTASKTINMKISGKK</sequence>
<gene>
    <name evidence="2" type="ordered locus">CLOAM0562</name>
</gene>
<keyword evidence="1" id="KW-0732">Signal</keyword>
<protein>
    <submittedName>
        <fullName evidence="2">Uncharacterized protein</fullName>
    </submittedName>
</protein>